<name>A3MWB3_PYRCJ</name>
<dbReference type="HOGENOM" id="CLU_121769_0_0_2"/>
<evidence type="ECO:0000313" key="2">
    <source>
        <dbReference type="Proteomes" id="UP000001431"/>
    </source>
</evidence>
<dbReference type="eggNOG" id="arCOG01699">
    <property type="taxonomic scope" value="Archaea"/>
</dbReference>
<proteinExistence type="predicted"/>
<dbReference type="SUPFAM" id="SSF55729">
    <property type="entry name" value="Acyl-CoA N-acyltransferases (Nat)"/>
    <property type="match status" value="1"/>
</dbReference>
<dbReference type="STRING" id="410359.Pcal_1511"/>
<reference evidence="1" key="1">
    <citation type="submission" date="2007-02" db="EMBL/GenBank/DDBJ databases">
        <title>Complete sequence of Pyrobaculum calidifontis JCM 11548.</title>
        <authorList>
            <consortium name="US DOE Joint Genome Institute"/>
            <person name="Copeland A."/>
            <person name="Lucas S."/>
            <person name="Lapidus A."/>
            <person name="Barry K."/>
            <person name="Glavina del Rio T."/>
            <person name="Dalin E."/>
            <person name="Tice H."/>
            <person name="Pitluck S."/>
            <person name="Chain P."/>
            <person name="Malfatti S."/>
            <person name="Shin M."/>
            <person name="Vergez L."/>
            <person name="Schmutz J."/>
            <person name="Larimer F."/>
            <person name="Land M."/>
            <person name="Hauser L."/>
            <person name="Kyrpides N."/>
            <person name="Mikhailova N."/>
            <person name="Cozen A.E."/>
            <person name="Fitz-Gibbon S.T."/>
            <person name="House C.H."/>
            <person name="Saltikov C."/>
            <person name="Lowe T.M."/>
            <person name="Richardson P."/>
        </authorList>
    </citation>
    <scope>NUCLEOTIDE SEQUENCE [LARGE SCALE GENOMIC DNA]</scope>
    <source>
        <strain evidence="1">JCM 11548</strain>
    </source>
</reference>
<evidence type="ECO:0000313" key="1">
    <source>
        <dbReference type="EMBL" id="ABO08930.1"/>
    </source>
</evidence>
<dbReference type="GeneID" id="4909281"/>
<dbReference type="EMBL" id="CP000561">
    <property type="protein sequence ID" value="ABO08930.1"/>
    <property type="molecule type" value="Genomic_DNA"/>
</dbReference>
<dbReference type="KEGG" id="pcl:Pcal_1511"/>
<sequence>MLAELEPSAFAPLRAVAKRGRYPEEVDFIIYRGGEALCVVKVFKGRPPYYSPWAEVFNISQGASAEELRHVLCVLHRHMEPGDVLYLEYVGDKETLAQLQRGTPPGETRLGKLLEQCGFKIVKDWYFPEGGLEGGMKLQAVKP</sequence>
<dbReference type="AlphaFoldDB" id="A3MWB3"/>
<dbReference type="Pfam" id="PF06557">
    <property type="entry name" value="DUF1122"/>
    <property type="match status" value="1"/>
</dbReference>
<dbReference type="RefSeq" id="WP_011850188.1">
    <property type="nucleotide sequence ID" value="NC_009073.1"/>
</dbReference>
<protein>
    <recommendedName>
        <fullName evidence="3">DUF1122 domain-containing protein</fullName>
    </recommendedName>
</protein>
<dbReference type="InterPro" id="IPR008304">
    <property type="entry name" value="UCP017998"/>
</dbReference>
<organism evidence="1 2">
    <name type="scientific">Pyrobaculum calidifontis (strain DSM 21063 / JCM 11548 / VA1)</name>
    <dbReference type="NCBI Taxonomy" id="410359"/>
    <lineage>
        <taxon>Archaea</taxon>
        <taxon>Thermoproteota</taxon>
        <taxon>Thermoprotei</taxon>
        <taxon>Thermoproteales</taxon>
        <taxon>Thermoproteaceae</taxon>
        <taxon>Pyrobaculum</taxon>
    </lineage>
</organism>
<dbReference type="OrthoDB" id="26340at2157"/>
<accession>A3MWB3</accession>
<dbReference type="Proteomes" id="UP000001431">
    <property type="component" value="Chromosome"/>
</dbReference>
<dbReference type="Gene3D" id="3.40.630.30">
    <property type="match status" value="1"/>
</dbReference>
<gene>
    <name evidence="1" type="ordered locus">Pcal_1511</name>
</gene>
<keyword evidence="2" id="KW-1185">Reference proteome</keyword>
<evidence type="ECO:0008006" key="3">
    <source>
        <dbReference type="Google" id="ProtNLM"/>
    </source>
</evidence>
<dbReference type="InterPro" id="IPR016181">
    <property type="entry name" value="Acyl_CoA_acyltransferase"/>
</dbReference>